<sequence>MAFEIDDILGGAYTQTNPMKPSQTIAENRRKSYEDIKK</sequence>
<reference evidence="2 3" key="1">
    <citation type="submission" date="2008-08" db="EMBL/GenBank/DDBJ databases">
        <authorList>
            <person name="Madupu R."/>
            <person name="Durkin A.S."/>
            <person name="Torralba M."/>
            <person name="Methe B."/>
            <person name="Sutton G.G."/>
            <person name="Strausberg R.L."/>
            <person name="Nelson K.E."/>
        </authorList>
    </citation>
    <scope>NUCLEOTIDE SEQUENCE [LARGE SCALE GENOMIC DNA]</scope>
    <source>
        <strain evidence="2 3">RM3267</strain>
    </source>
</reference>
<evidence type="ECO:0000313" key="3">
    <source>
        <dbReference type="Proteomes" id="UP000003082"/>
    </source>
</evidence>
<feature type="compositionally biased region" description="Polar residues" evidence="1">
    <location>
        <begin position="13"/>
        <end position="26"/>
    </location>
</feature>
<dbReference type="Proteomes" id="UP000003082">
    <property type="component" value="Unassembled WGS sequence"/>
</dbReference>
<keyword evidence="3" id="KW-1185">Reference proteome</keyword>
<feature type="region of interest" description="Disordered" evidence="1">
    <location>
        <begin position="12"/>
        <end position="38"/>
    </location>
</feature>
<gene>
    <name evidence="2" type="ORF">CAMRE0001_1117</name>
</gene>
<evidence type="ECO:0000313" key="2">
    <source>
        <dbReference type="EMBL" id="EEF12736.1"/>
    </source>
</evidence>
<name>B9D5K6_CAMRE</name>
<evidence type="ECO:0000256" key="1">
    <source>
        <dbReference type="SAM" id="MobiDB-lite"/>
    </source>
</evidence>
<proteinExistence type="predicted"/>
<comment type="caution">
    <text evidence="2">The sequence shown here is derived from an EMBL/GenBank/DDBJ whole genome shotgun (WGS) entry which is preliminary data.</text>
</comment>
<feature type="compositionally biased region" description="Basic and acidic residues" evidence="1">
    <location>
        <begin position="27"/>
        <end position="38"/>
    </location>
</feature>
<dbReference type="AlphaFoldDB" id="B9D5K6"/>
<dbReference type="EMBL" id="ACFU01000040">
    <property type="protein sequence ID" value="EEF12736.1"/>
    <property type="molecule type" value="Genomic_DNA"/>
</dbReference>
<dbReference type="STRING" id="553218.CAMRE0001_1117"/>
<organism evidence="2 3">
    <name type="scientific">Campylobacter rectus RM3267</name>
    <dbReference type="NCBI Taxonomy" id="553218"/>
    <lineage>
        <taxon>Bacteria</taxon>
        <taxon>Pseudomonadati</taxon>
        <taxon>Campylobacterota</taxon>
        <taxon>Epsilonproteobacteria</taxon>
        <taxon>Campylobacterales</taxon>
        <taxon>Campylobacteraceae</taxon>
        <taxon>Campylobacter</taxon>
    </lineage>
</organism>
<accession>B9D5K6</accession>
<protein>
    <submittedName>
        <fullName evidence="2">Uncharacterized protein</fullName>
    </submittedName>
</protein>